<dbReference type="PRINTS" id="PR01167">
    <property type="entry name" value="INSADHFAMILY"/>
</dbReference>
<gene>
    <name evidence="4" type="ORF">MELIAE_LOCUS3662</name>
</gene>
<accession>A0A9P0AZM9</accession>
<dbReference type="Gene3D" id="3.40.50.720">
    <property type="entry name" value="NAD(P)-binding Rossmann-like Domain"/>
    <property type="match status" value="3"/>
</dbReference>
<organism evidence="4 5">
    <name type="scientific">Brassicogethes aeneus</name>
    <name type="common">Rape pollen beetle</name>
    <name type="synonym">Meligethes aeneus</name>
    <dbReference type="NCBI Taxonomy" id="1431903"/>
    <lineage>
        <taxon>Eukaryota</taxon>
        <taxon>Metazoa</taxon>
        <taxon>Ecdysozoa</taxon>
        <taxon>Arthropoda</taxon>
        <taxon>Hexapoda</taxon>
        <taxon>Insecta</taxon>
        <taxon>Pterygota</taxon>
        <taxon>Neoptera</taxon>
        <taxon>Endopterygota</taxon>
        <taxon>Coleoptera</taxon>
        <taxon>Polyphaga</taxon>
        <taxon>Cucujiformia</taxon>
        <taxon>Nitidulidae</taxon>
        <taxon>Meligethinae</taxon>
        <taxon>Brassicogethes</taxon>
    </lineage>
</organism>
<feature type="compositionally biased region" description="Basic and acidic residues" evidence="3">
    <location>
        <begin position="233"/>
        <end position="247"/>
    </location>
</feature>
<dbReference type="PROSITE" id="PS00061">
    <property type="entry name" value="ADH_SHORT"/>
    <property type="match status" value="2"/>
</dbReference>
<name>A0A9P0AZM9_BRAAE</name>
<keyword evidence="5" id="KW-1185">Reference proteome</keyword>
<dbReference type="GO" id="GO:0016404">
    <property type="term" value="F:15-hydroxyprostaglandin dehydrogenase (NAD+) activity"/>
    <property type="evidence" value="ECO:0007669"/>
    <property type="project" value="UniProtKB-EC"/>
</dbReference>
<dbReference type="Pfam" id="PF00106">
    <property type="entry name" value="adh_short"/>
    <property type="match status" value="2"/>
</dbReference>
<feature type="region of interest" description="Disordered" evidence="3">
    <location>
        <begin position="265"/>
        <end position="302"/>
    </location>
</feature>
<feature type="compositionally biased region" description="Low complexity" evidence="3">
    <location>
        <begin position="661"/>
        <end position="684"/>
    </location>
</feature>
<sequence length="738" mass="80197">MALPKIFGRILPQISIYQSQKIKTFVSPRPIQNFALKHLERHYTDANCKPPPPPPPPPATKGCLLKCQVAIVTGATAGIGLEVAREILAQGARYGTVLGTYLGLNYMGTHNCFGNGGTIINVSGLLGGVIPMVCSPVYAGGKHFVMGFARALGNDFYKITNVRMMAIFPGFTITDLSDPKQMAAKAGYKDFGDAGAIYAKGTSDMPKQKCEKICFPDWRTLRYPPKMVPPKPRFSEPSHGEDPPLKEKCEVPKIDPCACPPRRSPCDPEPPAPPAPPATTAPPQHPKKEPSKPKPTTKKAENPKEDCCRKIKKREEDPCNPSVKKDCCKKKKDECDDPCGKNINYIIKYVHKTSNRKLSTCKEDDEPPICKCKVAIVTGGGNGIGDSIVRHLVMNGTKAVIVADTNEKVSLENMSKLNKEFGEDKVLFQKCDVSNREDLERMYNLNNQNIIYLIISEVFECTKNRFHKVDIVVNNAGILADCMWEKTICVNIYGTVLGTLLGFEYMGNHNCCGNGGVIINVASILGLQPCHGSPVYTGSKHFSVGFTRSIGDKWFYNKTGVKVMGLLPGVVTTEMTDNQRMIDMGGYQDIGEAGKELAKALGALPAQCPDECGKCVIEILKIGKTGELYISENKECYRVEIPDRKTMRAKDSKSGPKSCTPAKSSGGSSGGAPPSKCGPSSSGAKDCKPSKVGANCPTPEDKKAVAETACKPKEDPSKKAKVDCSTDIKKEETKKKKC</sequence>
<dbReference type="PRINTS" id="PR00080">
    <property type="entry name" value="SDRFAMILY"/>
</dbReference>
<feature type="compositionally biased region" description="Basic and acidic residues" evidence="3">
    <location>
        <begin position="286"/>
        <end position="302"/>
    </location>
</feature>
<dbReference type="SUPFAM" id="SSF51735">
    <property type="entry name" value="NAD(P)-binding Rossmann-fold domains"/>
    <property type="match status" value="2"/>
</dbReference>
<dbReference type="EMBL" id="OV121133">
    <property type="protein sequence ID" value="CAH0550956.1"/>
    <property type="molecule type" value="Genomic_DNA"/>
</dbReference>
<comment type="similarity">
    <text evidence="1">Belongs to the short-chain dehydrogenases/reductases (SDR) family.</text>
</comment>
<dbReference type="Proteomes" id="UP001154078">
    <property type="component" value="Chromosome 2"/>
</dbReference>
<evidence type="ECO:0000256" key="2">
    <source>
        <dbReference type="ARBA" id="ARBA00023002"/>
    </source>
</evidence>
<feature type="region of interest" description="Disordered" evidence="3">
    <location>
        <begin position="225"/>
        <end position="247"/>
    </location>
</feature>
<dbReference type="PANTHER" id="PTHR44229">
    <property type="entry name" value="15-HYDROXYPROSTAGLANDIN DEHYDROGENASE [NAD(+)]"/>
    <property type="match status" value="1"/>
</dbReference>
<evidence type="ECO:0000313" key="5">
    <source>
        <dbReference type="Proteomes" id="UP001154078"/>
    </source>
</evidence>
<dbReference type="PANTHER" id="PTHR44229:SF8">
    <property type="entry name" value="ALCOHOL DEHYDROGENASE-RELATED"/>
    <property type="match status" value="1"/>
</dbReference>
<dbReference type="GO" id="GO:0005737">
    <property type="term" value="C:cytoplasm"/>
    <property type="evidence" value="ECO:0007669"/>
    <property type="project" value="TreeGrafter"/>
</dbReference>
<feature type="region of interest" description="Disordered" evidence="3">
    <location>
        <begin position="646"/>
        <end position="738"/>
    </location>
</feature>
<keyword evidence="2" id="KW-0560">Oxidoreductase</keyword>
<dbReference type="GO" id="GO:0047034">
    <property type="term" value="F:15-hydroxyicosatetraenoate dehydrogenase activity"/>
    <property type="evidence" value="ECO:0007669"/>
    <property type="project" value="UniProtKB-EC"/>
</dbReference>
<evidence type="ECO:0000256" key="3">
    <source>
        <dbReference type="SAM" id="MobiDB-lite"/>
    </source>
</evidence>
<dbReference type="InterPro" id="IPR020904">
    <property type="entry name" value="Sc_DH/Rdtase_CS"/>
</dbReference>
<evidence type="ECO:0000313" key="4">
    <source>
        <dbReference type="EMBL" id="CAH0550956.1"/>
    </source>
</evidence>
<dbReference type="InterPro" id="IPR002347">
    <property type="entry name" value="SDR_fam"/>
</dbReference>
<evidence type="ECO:0000256" key="1">
    <source>
        <dbReference type="ARBA" id="ARBA00006484"/>
    </source>
</evidence>
<feature type="compositionally biased region" description="Pro residues" evidence="3">
    <location>
        <begin position="265"/>
        <end position="284"/>
    </location>
</feature>
<protein>
    <submittedName>
        <fullName evidence="4">Uncharacterized protein</fullName>
    </submittedName>
</protein>
<dbReference type="InterPro" id="IPR036291">
    <property type="entry name" value="NAD(P)-bd_dom_sf"/>
</dbReference>
<reference evidence="4" key="1">
    <citation type="submission" date="2021-12" db="EMBL/GenBank/DDBJ databases">
        <authorList>
            <person name="King R."/>
        </authorList>
    </citation>
    <scope>NUCLEOTIDE SEQUENCE</scope>
</reference>
<dbReference type="AlphaFoldDB" id="A0A9P0AZM9"/>
<proteinExistence type="inferred from homology"/>
<feature type="compositionally biased region" description="Basic and acidic residues" evidence="3">
    <location>
        <begin position="699"/>
        <end position="738"/>
    </location>
</feature>
<dbReference type="OrthoDB" id="417891at2759"/>